<dbReference type="HOGENOM" id="CLU_473864_0_0_3"/>
<dbReference type="PROSITE" id="PS51257">
    <property type="entry name" value="PROKAR_LIPOPROTEIN"/>
    <property type="match status" value="1"/>
</dbReference>
<reference evidence="2" key="1">
    <citation type="journal article" date="2011" name="MBio">
        <title>Novel metabolic attributes of the genus Cyanothece, comprising a group of unicellular nitrogen-fixing Cyanobacteria.</title>
        <authorList>
            <person name="Bandyopadhyay A."/>
            <person name="Elvitigala T."/>
            <person name="Welsh E."/>
            <person name="Stockel J."/>
            <person name="Liberton M."/>
            <person name="Min H."/>
            <person name="Sherman L.A."/>
            <person name="Pakrasi H.B."/>
        </authorList>
    </citation>
    <scope>NUCLEOTIDE SEQUENCE [LARGE SCALE GENOMIC DNA]</scope>
    <source>
        <strain evidence="2">PCC 8801</strain>
    </source>
</reference>
<dbReference type="KEGG" id="cyp:PCC8801_2845"/>
<evidence type="ECO:0000313" key="1">
    <source>
        <dbReference type="EMBL" id="ACK66844.1"/>
    </source>
</evidence>
<organism evidence="1 2">
    <name type="scientific">Rippkaea orientalis (strain PCC 8801 / RF-1)</name>
    <name type="common">Cyanothece sp. (strain PCC 8801)</name>
    <dbReference type="NCBI Taxonomy" id="41431"/>
    <lineage>
        <taxon>Bacteria</taxon>
        <taxon>Bacillati</taxon>
        <taxon>Cyanobacteriota</taxon>
        <taxon>Cyanophyceae</taxon>
        <taxon>Oscillatoriophycideae</taxon>
        <taxon>Chroococcales</taxon>
        <taxon>Aphanothecaceae</taxon>
        <taxon>Rippkaea</taxon>
        <taxon>Rippkaea orientalis</taxon>
    </lineage>
</organism>
<dbReference type="Proteomes" id="UP000008204">
    <property type="component" value="Chromosome"/>
</dbReference>
<accession>B7JUZ2</accession>
<dbReference type="AlphaFoldDB" id="B7JUZ2"/>
<keyword evidence="2" id="KW-1185">Reference proteome</keyword>
<dbReference type="STRING" id="41431.PCC8801_2845"/>
<evidence type="ECO:0000313" key="2">
    <source>
        <dbReference type="Proteomes" id="UP000008204"/>
    </source>
</evidence>
<gene>
    <name evidence="1" type="ordered locus">PCC8801_2845</name>
</gene>
<proteinExistence type="predicted"/>
<protein>
    <submittedName>
        <fullName evidence="1">Uncharacterized protein</fullName>
    </submittedName>
</protein>
<sequence length="644" mass="74509">MKYFFVFRQSIAILIVTATIFGCTTPSSLTKETEIFSPNQINQLALPEIDDKLRNPWTTELEEQFQERAQQIINYYANWKSYGNNHQENEKRSYPRAMFDFLAGNRQKAIAFLQREDPQAKEHEHTEGIDYYYSFTLKGQIRKYFLFGQFLDPAYKKRMFEGAKKWTKTDPLTTPHPIHGMGEGTGKDWSIRRRGKQVDGRNTDNLRAMRETSVYLMAEETGNEETRQIYKEKIQRYVWALYHIGMGEWDSEVYHGHTFAPYLNLYDFAKDPEVKQLAKAALDWLSMAAAIKYYRGGWGGPVKRDYGGGNVALGSSSARTFWLYFGDSPLPNSRPEEDSLFMVTSTYRPPLAVMALARKNFKKPVEILSTKPLYENWKLGNDIEPGYWETQFFGNSYQMGSLAGKFADGDVAPFKLMADNSQRGVDYFIANTGNNWLKPGKMPGDQIGQYRNLLIWLSPSLNRSFFFQLPQTAKAEIEDNIWFFKLEKTWLAIHPINLNNYRILPIKNNKNFKNQKMIKAETIANNYSGFALEVGETESHGTYQQFKEQVKRKTKVELQQLEKRKVIFRGSQGKTLELTYSLVNLLPIIIRDGVLHQWSNNFNLYNSQTADKSPIFLGWKEGKLQIKAGGYEFTTQVTEKGNIE</sequence>
<dbReference type="OrthoDB" id="568873at2"/>
<name>B7JUZ2_RIPO1</name>
<dbReference type="RefSeq" id="WP_012596110.1">
    <property type="nucleotide sequence ID" value="NC_011726.1"/>
</dbReference>
<dbReference type="eggNOG" id="ENOG502Z86Y">
    <property type="taxonomic scope" value="Bacteria"/>
</dbReference>
<dbReference type="EMBL" id="CP001287">
    <property type="protein sequence ID" value="ACK66844.1"/>
    <property type="molecule type" value="Genomic_DNA"/>
</dbReference>